<keyword evidence="2" id="KW-1185">Reference proteome</keyword>
<evidence type="ECO:0000313" key="2">
    <source>
        <dbReference type="Proteomes" id="UP000190787"/>
    </source>
</evidence>
<proteinExistence type="predicted"/>
<reference evidence="1 2" key="1">
    <citation type="submission" date="2016-11" db="EMBL/GenBank/DDBJ databases">
        <title>A multilocus sequence analysis scheme for characterization of bacteria in the genus Thioclava.</title>
        <authorList>
            <person name="Liu Y."/>
            <person name="Shao Z."/>
        </authorList>
    </citation>
    <scope>NUCLEOTIDE SEQUENCE [LARGE SCALE GENOMIC DNA]</scope>
    <source>
        <strain evidence="1 2">TAW-CT134</strain>
    </source>
</reference>
<protein>
    <recommendedName>
        <fullName evidence="3">Major tail protein</fullName>
    </recommendedName>
</protein>
<accession>A0ABX3MSB5</accession>
<comment type="caution">
    <text evidence="1">The sequence shown here is derived from an EMBL/GenBank/DDBJ whole genome shotgun (WGS) entry which is preliminary data.</text>
</comment>
<dbReference type="EMBL" id="MPZV01000006">
    <property type="protein sequence ID" value="OOY22491.1"/>
    <property type="molecule type" value="Genomic_DNA"/>
</dbReference>
<evidence type="ECO:0008006" key="3">
    <source>
        <dbReference type="Google" id="ProtNLM"/>
    </source>
</evidence>
<dbReference type="Proteomes" id="UP000190787">
    <property type="component" value="Unassembled WGS sequence"/>
</dbReference>
<name>A0ABX3MSB5_9RHOB</name>
<dbReference type="RefSeq" id="WP_078606346.1">
    <property type="nucleotide sequence ID" value="NZ_MPZV01000006.1"/>
</dbReference>
<evidence type="ECO:0000313" key="1">
    <source>
        <dbReference type="EMBL" id="OOY22491.1"/>
    </source>
</evidence>
<sequence>MASPDVKKIRNLAGEGYFKLDGTNVFLSLGHTESISINTEVTKDEIFSSITGVRSLADTEVTERKVTGGAVLRETGARQIAMASLANKGLINQDAQTSLTLSGSASAGDTIDLGALNVTITSLTDGTDPLVEGQDYKLDAAAGILTFLVDITTYTGAYDTAAITDADDKALIAALSASEGISGELMVIQRQTRGGNRFKYNAKVRIYPDGDFTLSKEGTDAATIQVKFDVVQDTSKPAGAQFGVFREIKG</sequence>
<gene>
    <name evidence="1" type="ORF">BMI91_19610</name>
</gene>
<organism evidence="1 2">
    <name type="scientific">Thioclava sediminum</name>
    <dbReference type="NCBI Taxonomy" id="1915319"/>
    <lineage>
        <taxon>Bacteria</taxon>
        <taxon>Pseudomonadati</taxon>
        <taxon>Pseudomonadota</taxon>
        <taxon>Alphaproteobacteria</taxon>
        <taxon>Rhodobacterales</taxon>
        <taxon>Paracoccaceae</taxon>
        <taxon>Thioclava</taxon>
    </lineage>
</organism>